<dbReference type="NCBIfam" id="NF012200">
    <property type="entry name" value="choice_anch_D"/>
    <property type="match status" value="2"/>
</dbReference>
<keyword evidence="3" id="KW-1185">Reference proteome</keyword>
<name>A0A6M4H021_9PROT</name>
<feature type="signal peptide" evidence="1">
    <location>
        <begin position="1"/>
        <end position="22"/>
    </location>
</feature>
<dbReference type="KEGG" id="uru:DSM104443_03157"/>
<feature type="chain" id="PRO_5026944700" description="Choice-of-anchor D domain-containing protein" evidence="1">
    <location>
        <begin position="23"/>
        <end position="839"/>
    </location>
</feature>
<evidence type="ECO:0000313" key="2">
    <source>
        <dbReference type="EMBL" id="QJR12074.1"/>
    </source>
</evidence>
<accession>A0A6M4H021</accession>
<organism evidence="2 3">
    <name type="scientific">Usitatibacter rugosus</name>
    <dbReference type="NCBI Taxonomy" id="2732067"/>
    <lineage>
        <taxon>Bacteria</taxon>
        <taxon>Pseudomonadati</taxon>
        <taxon>Pseudomonadota</taxon>
        <taxon>Betaproteobacteria</taxon>
        <taxon>Nitrosomonadales</taxon>
        <taxon>Usitatibacteraceae</taxon>
        <taxon>Usitatibacter</taxon>
    </lineage>
</organism>
<dbReference type="InterPro" id="IPR013783">
    <property type="entry name" value="Ig-like_fold"/>
</dbReference>
<evidence type="ECO:0000256" key="1">
    <source>
        <dbReference type="SAM" id="SignalP"/>
    </source>
</evidence>
<dbReference type="AlphaFoldDB" id="A0A6M4H021"/>
<sequence>MASLVRLAVLSLLLLFALPALAVNPVSGKTSWAIVLCKFKDIPAEPFTVKDAEIFFTEAGKGQGMMFDFWRDMSFGKVDLTGSKVFGWFDLPLTFDEFNKLGGEPPAGRDEKLELCRKAAKGVKLDDFYGTVVVWNDDRGEFWGTTKRVALTPSSLVPAAAGHEMGHGYGMNHSMGWPRIVYGDPWDTMSFARVHTFMGSGGKSGPGLNASYRALLEWLDPRRIVDVTPGPLRAVRLDSVSFEAGTDMHMARIRLTPDEHLDVELRTQDGWDAGIPEPVVLVHRVGLGHVTLLERNAGGSYDLQPGERYYDAAYDVQVRVRSIDFGNAKADIEIGPTGPTVRASLHPQPNGTGWNTTDVEVRLEANHPVPRYTAPEITFDIEGADFALPSTQSAFTILLPLRTEGISAVNFAAVDKDGNLGDEGRIEIAIDKTPPLSHATLVPTSAGFQARIVATDATSGVREIRYNLGGLGPDQVVAGSAATVLLNPSGWSTLLYWAVDQAGNVEYPYHQLTVSPHLEVTPSAVSLTAPVGAWGTPGIVTLRNSGVSAMNIVSVMTDSYYFRVIPGSTCVGRLGGGQACDLRVEFFAPAAFAYDATLYIRTDDIHQLDHTVALHGEGKVPGLTFNPSPVVFANVTIGTVGGSYARATIGNSSGAPVVISNLYTGTGTFLIFGDTCGPKPYTLASGASCYVDMLFMPGVVGPHSGSLQVASNVPSGPQSVPLQGMATGTPTLTAVPNPVAFGMVPVGQSGIQQLKIRNTGTMLAFVDGFTIAGANPAMFRIIKSMCQNGVPPTTIEPGQACEFVIAYLPTASATHQAVLRANLSMGVAPFDVPMSGMAR</sequence>
<dbReference type="RefSeq" id="WP_171093953.1">
    <property type="nucleotide sequence ID" value="NZ_CP053069.1"/>
</dbReference>
<gene>
    <name evidence="2" type="ORF">DSM104443_03157</name>
</gene>
<proteinExistence type="predicted"/>
<dbReference type="EMBL" id="CP053069">
    <property type="protein sequence ID" value="QJR12074.1"/>
    <property type="molecule type" value="Genomic_DNA"/>
</dbReference>
<keyword evidence="1" id="KW-0732">Signal</keyword>
<dbReference type="Proteomes" id="UP000501534">
    <property type="component" value="Chromosome"/>
</dbReference>
<dbReference type="Gene3D" id="2.60.40.10">
    <property type="entry name" value="Immunoglobulins"/>
    <property type="match status" value="3"/>
</dbReference>
<protein>
    <recommendedName>
        <fullName evidence="4">Choice-of-anchor D domain-containing protein</fullName>
    </recommendedName>
</protein>
<evidence type="ECO:0008006" key="4">
    <source>
        <dbReference type="Google" id="ProtNLM"/>
    </source>
</evidence>
<reference evidence="2 3" key="1">
    <citation type="submission" date="2020-04" db="EMBL/GenBank/DDBJ databases">
        <title>Usitatibacter rugosus gen. nov., sp. nov. and Usitatibacter palustris sp. nov., novel members of Usitatibacteraceae fam. nov. within the order Nitrosomonadales isolated from soil.</title>
        <authorList>
            <person name="Huber K.J."/>
            <person name="Neumann-Schaal M."/>
            <person name="Geppert A."/>
            <person name="Luckner M."/>
            <person name="Wanner G."/>
            <person name="Overmann J."/>
        </authorList>
    </citation>
    <scope>NUCLEOTIDE SEQUENCE [LARGE SCALE GENOMIC DNA]</scope>
    <source>
        <strain evidence="2 3">0125_3</strain>
    </source>
</reference>
<evidence type="ECO:0000313" key="3">
    <source>
        <dbReference type="Proteomes" id="UP000501534"/>
    </source>
</evidence>